<sequence length="76" mass="8790">MPVFMPPYNITEKCQKRLRIALFFLHTQEFAILNVHTAKQADRRMVAVSRNLFLFSFGTPRGAQSLIIADMAFIFI</sequence>
<name>A0A177L409_9BACI</name>
<reference evidence="1 2" key="1">
    <citation type="submission" date="2016-01" db="EMBL/GenBank/DDBJ databases">
        <title>Investigation of taxonomic status of Bacillus aminovorans.</title>
        <authorList>
            <person name="Verma A."/>
            <person name="Pal Y."/>
            <person name="Krishnamurthi S."/>
        </authorList>
    </citation>
    <scope>NUCLEOTIDE SEQUENCE [LARGE SCALE GENOMIC DNA]</scope>
    <source>
        <strain evidence="1 2">DSM 1314</strain>
    </source>
</reference>
<proteinExistence type="predicted"/>
<comment type="caution">
    <text evidence="1">The sequence shown here is derived from an EMBL/GenBank/DDBJ whole genome shotgun (WGS) entry which is preliminary data.</text>
</comment>
<dbReference type="AlphaFoldDB" id="A0A177L409"/>
<protein>
    <submittedName>
        <fullName evidence="1">Uncharacterized protein</fullName>
    </submittedName>
</protein>
<evidence type="ECO:0000313" key="2">
    <source>
        <dbReference type="Proteomes" id="UP000076935"/>
    </source>
</evidence>
<dbReference type="Proteomes" id="UP000076935">
    <property type="component" value="Unassembled WGS sequence"/>
</dbReference>
<evidence type="ECO:0000313" key="1">
    <source>
        <dbReference type="EMBL" id="OAH60283.1"/>
    </source>
</evidence>
<accession>A0A177L409</accession>
<gene>
    <name evidence="1" type="ORF">AWH49_17600</name>
</gene>
<keyword evidence="2" id="KW-1185">Reference proteome</keyword>
<organism evidence="1 2">
    <name type="scientific">Domibacillus aminovorans</name>
    <dbReference type="NCBI Taxonomy" id="29332"/>
    <lineage>
        <taxon>Bacteria</taxon>
        <taxon>Bacillati</taxon>
        <taxon>Bacillota</taxon>
        <taxon>Bacilli</taxon>
        <taxon>Bacillales</taxon>
        <taxon>Bacillaceae</taxon>
        <taxon>Domibacillus</taxon>
    </lineage>
</organism>
<dbReference type="EMBL" id="LQWY01000044">
    <property type="protein sequence ID" value="OAH60283.1"/>
    <property type="molecule type" value="Genomic_DNA"/>
</dbReference>